<keyword evidence="3" id="KW-1185">Reference proteome</keyword>
<dbReference type="GeneID" id="59330298"/>
<evidence type="ECO:0000256" key="1">
    <source>
        <dbReference type="SAM" id="MobiDB-lite"/>
    </source>
</evidence>
<sequence length="109" mass="12665">MSEPLSDLSETSEIPQPLYGRGQIVFIETNLYFRGKPTRKMYWIWESKYDPLYGCISYSLRDGPGEEAKVMGWASEEDLERDLEQDLEDDLEKDLGEDFEDDLEESVGQ</sequence>
<protein>
    <submittedName>
        <fullName evidence="2">Uncharacterized protein</fullName>
    </submittedName>
</protein>
<reference evidence="2 3" key="1">
    <citation type="journal article" date="2020" name="Genomics">
        <title>Complete, high-quality genomes from long-read metagenomic sequencing of two wolf lichen thalli reveals enigmatic genome architecture.</title>
        <authorList>
            <person name="McKenzie S.K."/>
            <person name="Walston R.F."/>
            <person name="Allen J.L."/>
        </authorList>
    </citation>
    <scope>NUCLEOTIDE SEQUENCE [LARGE SCALE GENOMIC DNA]</scope>
    <source>
        <strain evidence="2">WasteWater1</strain>
    </source>
</reference>
<comment type="caution">
    <text evidence="2">The sequence shown here is derived from an EMBL/GenBank/DDBJ whole genome shotgun (WGS) entry which is preliminary data.</text>
</comment>
<evidence type="ECO:0000313" key="3">
    <source>
        <dbReference type="Proteomes" id="UP000593566"/>
    </source>
</evidence>
<accession>A0A8H6FBD6</accession>
<evidence type="ECO:0000313" key="2">
    <source>
        <dbReference type="EMBL" id="KAF6221916.1"/>
    </source>
</evidence>
<organism evidence="2 3">
    <name type="scientific">Letharia lupina</name>
    <dbReference type="NCBI Taxonomy" id="560253"/>
    <lineage>
        <taxon>Eukaryota</taxon>
        <taxon>Fungi</taxon>
        <taxon>Dikarya</taxon>
        <taxon>Ascomycota</taxon>
        <taxon>Pezizomycotina</taxon>
        <taxon>Lecanoromycetes</taxon>
        <taxon>OSLEUM clade</taxon>
        <taxon>Lecanoromycetidae</taxon>
        <taxon>Lecanorales</taxon>
        <taxon>Lecanorineae</taxon>
        <taxon>Parmeliaceae</taxon>
        <taxon>Letharia</taxon>
    </lineage>
</organism>
<dbReference type="AlphaFoldDB" id="A0A8H6FBD6"/>
<dbReference type="EMBL" id="JACCJB010000013">
    <property type="protein sequence ID" value="KAF6221916.1"/>
    <property type="molecule type" value="Genomic_DNA"/>
</dbReference>
<dbReference type="Proteomes" id="UP000593566">
    <property type="component" value="Unassembled WGS sequence"/>
</dbReference>
<name>A0A8H6FBD6_9LECA</name>
<dbReference type="RefSeq" id="XP_037151351.1">
    <property type="nucleotide sequence ID" value="XM_037292812.1"/>
</dbReference>
<proteinExistence type="predicted"/>
<feature type="region of interest" description="Disordered" evidence="1">
    <location>
        <begin position="79"/>
        <end position="109"/>
    </location>
</feature>
<gene>
    <name evidence="2" type="ORF">HO133_001884</name>
</gene>